<keyword evidence="8" id="KW-0539">Nucleus</keyword>
<feature type="binding site" evidence="10">
    <location>
        <position position="341"/>
    </location>
    <ligand>
        <name>Mg(2+)</name>
        <dbReference type="ChEBI" id="CHEBI:18420"/>
        <label>1</label>
    </ligand>
</feature>
<feature type="domain" description="GRF-type" evidence="14">
    <location>
        <begin position="620"/>
        <end position="667"/>
    </location>
</feature>
<evidence type="ECO:0000313" key="15">
    <source>
        <dbReference type="EMBL" id="KAK9867360.1"/>
    </source>
</evidence>
<evidence type="ECO:0000313" key="16">
    <source>
        <dbReference type="Proteomes" id="UP001485043"/>
    </source>
</evidence>
<evidence type="ECO:0000256" key="8">
    <source>
        <dbReference type="ARBA" id="ARBA00023242"/>
    </source>
</evidence>
<feature type="compositionally biased region" description="Polar residues" evidence="13">
    <location>
        <begin position="500"/>
        <end position="510"/>
    </location>
</feature>
<comment type="caution">
    <text evidence="15">The sequence shown here is derived from an EMBL/GenBank/DDBJ whole genome shotgun (WGS) entry which is preliminary data.</text>
</comment>
<feature type="site" description="Interaction with DNA substrate" evidence="11">
    <location>
        <position position="342"/>
    </location>
</feature>
<dbReference type="Pfam" id="PF06839">
    <property type="entry name" value="Zn_ribbon_GRF"/>
    <property type="match status" value="1"/>
</dbReference>
<dbReference type="PROSITE" id="PS51999">
    <property type="entry name" value="ZF_GRF"/>
    <property type="match status" value="1"/>
</dbReference>
<feature type="region of interest" description="Disordered" evidence="13">
    <location>
        <begin position="400"/>
        <end position="466"/>
    </location>
</feature>
<accession>A0AAW1TET7</accession>
<evidence type="ECO:0000256" key="6">
    <source>
        <dbReference type="ARBA" id="ARBA00022833"/>
    </source>
</evidence>
<protein>
    <recommendedName>
        <fullName evidence="2">DNA-(apurinic or apyrimidinic site) endonuclease 2</fullName>
    </recommendedName>
</protein>
<sequence length="689" mass="73158">MRLVTWNINGLRAIIRRQFGSLTALLDSLEADIICFQETKLTKADFDRDLALIDGWHSFFSFYRHKSRGYSGVATFCRAGVAVPLAAQEGFTGVLPQPAGAAPLATQSSPGDLAVCYGDLYTSFSKEELEVIDGEGRCLLTDHGDFVLGNIYAPAMTSEENAEDRFQYRMQFYKALVMRLEGLRAAGRRVVLVGDYNITYDPKDHCEPGPHFLDNRPDRQMLMGLLPPRGPFLDTFRVFQPHRTEAFTCWSTASGARVNNYGSRIDLILVAEPCQPSTVKAEQSSEADARELYPASPDNSQGTAGVAPSTGIKPEAETSAFDRARCYFTGADVWPHVQGSDHAPAVADFAGPLPQPGQPPALASCYTFTGKQGSLKTWLAGARMHAIPAAGPSLQGYSPAISGQPIVPADQSLPAHDPCQDGQPASSNSSRPNARQGAAGSPPGQAGPAESRPASQATGQQARQGLPGTVMAALGRGSKRKAGPVQGSLRAFMAKPAATPQASPSRSQSSGAATAGAAATCATVSEGEGAVTISQETPKPKDTSIDSAAHGDVVTALGSESGLEPGLGCHPSQAVIQLPASEQTLPSQEVSEASQASNASTSAAATAWRQIQQRMRPPKCKGHGEDCVIRQVKKGGANQGRLFYVCNRPDGKPPQGRCDHFEWSGKREVRGQVSGPVPEKKKPRRTEHV</sequence>
<dbReference type="GO" id="GO:0003906">
    <property type="term" value="F:DNA-(apurinic or apyrimidinic site) endonuclease activity"/>
    <property type="evidence" value="ECO:0007669"/>
    <property type="project" value="TreeGrafter"/>
</dbReference>
<feature type="binding site" evidence="10">
    <location>
        <position position="38"/>
    </location>
    <ligand>
        <name>Mg(2+)</name>
        <dbReference type="ChEBI" id="CHEBI:18420"/>
        <label>1</label>
    </ligand>
</feature>
<feature type="binding site" evidence="10">
    <location>
        <position position="7"/>
    </location>
    <ligand>
        <name>Mg(2+)</name>
        <dbReference type="ChEBI" id="CHEBI:18420"/>
        <label>1</label>
    </ligand>
</feature>
<dbReference type="Gene3D" id="3.60.10.10">
    <property type="entry name" value="Endonuclease/exonuclease/phosphatase"/>
    <property type="match status" value="1"/>
</dbReference>
<dbReference type="InterPro" id="IPR036691">
    <property type="entry name" value="Endo/exonu/phosph_ase_sf"/>
</dbReference>
<evidence type="ECO:0000256" key="12">
    <source>
        <dbReference type="PROSITE-ProRule" id="PRU01343"/>
    </source>
</evidence>
<evidence type="ECO:0000256" key="10">
    <source>
        <dbReference type="PIRSR" id="PIRSR604808-2"/>
    </source>
</evidence>
<feature type="compositionally biased region" description="Low complexity" evidence="13">
    <location>
        <begin position="591"/>
        <end position="604"/>
    </location>
</feature>
<dbReference type="InterPro" id="IPR010666">
    <property type="entry name" value="Znf_GRF"/>
</dbReference>
<feature type="active site" evidence="9">
    <location>
        <position position="152"/>
    </location>
</feature>
<evidence type="ECO:0000256" key="5">
    <source>
        <dbReference type="ARBA" id="ARBA00022801"/>
    </source>
</evidence>
<keyword evidence="6" id="KW-0862">Zinc</keyword>
<dbReference type="InterPro" id="IPR004808">
    <property type="entry name" value="AP_endonuc_1"/>
</dbReference>
<feature type="region of interest" description="Disordered" evidence="13">
    <location>
        <begin position="665"/>
        <end position="689"/>
    </location>
</feature>
<dbReference type="InterPro" id="IPR005135">
    <property type="entry name" value="Endo/exonuclease/phosphatase"/>
</dbReference>
<keyword evidence="10" id="KW-0464">Manganese</keyword>
<evidence type="ECO:0000256" key="4">
    <source>
        <dbReference type="ARBA" id="ARBA00022771"/>
    </source>
</evidence>
<feature type="compositionally biased region" description="Polar residues" evidence="13">
    <location>
        <begin position="453"/>
        <end position="463"/>
    </location>
</feature>
<feature type="site" description="Transition state stabilizer" evidence="11">
    <location>
        <position position="197"/>
    </location>
</feature>
<dbReference type="Proteomes" id="UP001485043">
    <property type="component" value="Unassembled WGS sequence"/>
</dbReference>
<keyword evidence="3 10" id="KW-0479">Metal-binding</keyword>
<feature type="binding site" evidence="10">
    <location>
        <position position="342"/>
    </location>
    <ligand>
        <name>Mg(2+)</name>
        <dbReference type="ChEBI" id="CHEBI:18420"/>
        <label>1</label>
    </ligand>
</feature>
<evidence type="ECO:0000256" key="11">
    <source>
        <dbReference type="PIRSR" id="PIRSR604808-3"/>
    </source>
</evidence>
<feature type="site" description="Important for catalytic activity" evidence="11">
    <location>
        <position position="266"/>
    </location>
</feature>
<evidence type="ECO:0000256" key="9">
    <source>
        <dbReference type="PIRSR" id="PIRSR604808-1"/>
    </source>
</evidence>
<feature type="active site" description="Proton acceptor" evidence="9">
    <location>
        <position position="342"/>
    </location>
</feature>
<dbReference type="EMBL" id="JALJOV010000092">
    <property type="protein sequence ID" value="KAK9867360.1"/>
    <property type="molecule type" value="Genomic_DNA"/>
</dbReference>
<comment type="similarity">
    <text evidence="1">Belongs to the DNA repair enzymes AP/ExoA family.</text>
</comment>
<proteinExistence type="inferred from homology"/>
<evidence type="ECO:0000256" key="1">
    <source>
        <dbReference type="ARBA" id="ARBA00007092"/>
    </source>
</evidence>
<evidence type="ECO:0000256" key="2">
    <source>
        <dbReference type="ARBA" id="ARBA00013541"/>
    </source>
</evidence>
<dbReference type="GO" id="GO:0008270">
    <property type="term" value="F:zinc ion binding"/>
    <property type="evidence" value="ECO:0007669"/>
    <property type="project" value="UniProtKB-KW"/>
</dbReference>
<evidence type="ECO:0000256" key="3">
    <source>
        <dbReference type="ARBA" id="ARBA00022723"/>
    </source>
</evidence>
<feature type="region of interest" description="Disordered" evidence="13">
    <location>
        <begin position="279"/>
        <end position="313"/>
    </location>
</feature>
<keyword evidence="5" id="KW-0378">Hydrolase</keyword>
<evidence type="ECO:0000256" key="7">
    <source>
        <dbReference type="ARBA" id="ARBA00022842"/>
    </source>
</evidence>
<dbReference type="GO" id="GO:0006284">
    <property type="term" value="P:base-excision repair"/>
    <property type="evidence" value="ECO:0007669"/>
    <property type="project" value="TreeGrafter"/>
</dbReference>
<feature type="binding site" evidence="10">
    <location>
        <position position="195"/>
    </location>
    <ligand>
        <name>Mg(2+)</name>
        <dbReference type="ChEBI" id="CHEBI:18420"/>
        <label>1</label>
    </ligand>
</feature>
<dbReference type="AlphaFoldDB" id="A0AAW1TET7"/>
<feature type="binding site" evidence="10">
    <location>
        <position position="197"/>
    </location>
    <ligand>
        <name>Mg(2+)</name>
        <dbReference type="ChEBI" id="CHEBI:18420"/>
        <label>1</label>
    </ligand>
</feature>
<dbReference type="GO" id="GO:0008311">
    <property type="term" value="F:double-stranded DNA 3'-5' DNA exonuclease activity"/>
    <property type="evidence" value="ECO:0007669"/>
    <property type="project" value="TreeGrafter"/>
</dbReference>
<feature type="region of interest" description="Disordered" evidence="13">
    <location>
        <begin position="583"/>
        <end position="604"/>
    </location>
</feature>
<dbReference type="SUPFAM" id="SSF56219">
    <property type="entry name" value="DNase I-like"/>
    <property type="match status" value="1"/>
</dbReference>
<dbReference type="GO" id="GO:0008081">
    <property type="term" value="F:phosphoric diester hydrolase activity"/>
    <property type="evidence" value="ECO:0007669"/>
    <property type="project" value="TreeGrafter"/>
</dbReference>
<reference evidence="15 16" key="1">
    <citation type="journal article" date="2024" name="Nat. Commun.">
        <title>Phylogenomics reveals the evolutionary origins of lichenization in chlorophyte algae.</title>
        <authorList>
            <person name="Puginier C."/>
            <person name="Libourel C."/>
            <person name="Otte J."/>
            <person name="Skaloud P."/>
            <person name="Haon M."/>
            <person name="Grisel S."/>
            <person name="Petersen M."/>
            <person name="Berrin J.G."/>
            <person name="Delaux P.M."/>
            <person name="Dal Grande F."/>
            <person name="Keller J."/>
        </authorList>
    </citation>
    <scope>NUCLEOTIDE SEQUENCE [LARGE SCALE GENOMIC DNA]</scope>
    <source>
        <strain evidence="15 16">SAG 2523</strain>
    </source>
</reference>
<feature type="compositionally biased region" description="Low complexity" evidence="13">
    <location>
        <begin position="436"/>
        <end position="449"/>
    </location>
</feature>
<dbReference type="PANTHER" id="PTHR22748">
    <property type="entry name" value="AP ENDONUCLEASE"/>
    <property type="match status" value="1"/>
</dbReference>
<dbReference type="Pfam" id="PF03372">
    <property type="entry name" value="Exo_endo_phos"/>
    <property type="match status" value="1"/>
</dbReference>
<organism evidence="15 16">
    <name type="scientific">Apatococcus fuscideae</name>
    <dbReference type="NCBI Taxonomy" id="2026836"/>
    <lineage>
        <taxon>Eukaryota</taxon>
        <taxon>Viridiplantae</taxon>
        <taxon>Chlorophyta</taxon>
        <taxon>core chlorophytes</taxon>
        <taxon>Trebouxiophyceae</taxon>
        <taxon>Chlorellales</taxon>
        <taxon>Chlorellaceae</taxon>
        <taxon>Apatococcus</taxon>
    </lineage>
</organism>
<feature type="active site" description="Proton donor/acceptor" evidence="9">
    <location>
        <position position="195"/>
    </location>
</feature>
<dbReference type="PROSITE" id="PS51435">
    <property type="entry name" value="AP_NUCLEASE_F1_4"/>
    <property type="match status" value="1"/>
</dbReference>
<dbReference type="GO" id="GO:0005634">
    <property type="term" value="C:nucleus"/>
    <property type="evidence" value="ECO:0007669"/>
    <property type="project" value="TreeGrafter"/>
</dbReference>
<keyword evidence="7 10" id="KW-0460">Magnesium</keyword>
<name>A0AAW1TET7_9CHLO</name>
<feature type="region of interest" description="Disordered" evidence="13">
    <location>
        <begin position="495"/>
        <end position="514"/>
    </location>
</feature>
<keyword evidence="16" id="KW-1185">Reference proteome</keyword>
<comment type="cofactor">
    <cofactor evidence="10">
        <name>Mg(2+)</name>
        <dbReference type="ChEBI" id="CHEBI:18420"/>
    </cofactor>
    <cofactor evidence="10">
        <name>Mn(2+)</name>
        <dbReference type="ChEBI" id="CHEBI:29035"/>
    </cofactor>
    <text evidence="10">Probably binds two magnesium or manganese ions per subunit.</text>
</comment>
<feature type="compositionally biased region" description="Polar residues" evidence="13">
    <location>
        <begin position="423"/>
        <end position="433"/>
    </location>
</feature>
<keyword evidence="4 12" id="KW-0863">Zinc-finger</keyword>
<evidence type="ECO:0000256" key="13">
    <source>
        <dbReference type="SAM" id="MobiDB-lite"/>
    </source>
</evidence>
<gene>
    <name evidence="15" type="ORF">WJX84_005602</name>
</gene>
<dbReference type="PANTHER" id="PTHR22748:SF4">
    <property type="entry name" value="DNA-(APURINIC OR APYRIMIDINIC SITE) ENDONUCLEASE 2"/>
    <property type="match status" value="1"/>
</dbReference>
<evidence type="ECO:0000259" key="14">
    <source>
        <dbReference type="PROSITE" id="PS51999"/>
    </source>
</evidence>